<sequence length="450" mass="50988">MRNSQLLLLSLLISLNMFGQGFTANLSKLEISAPLTFSIDSVIYARENKEILGYIANKKTKYYSTVFPSEPVSIAIKRAFGKSKGEEKLILRINKLFVYQTLQDDSRFYNIDLNVSFISRMDNKYMERFTSAQTLKFRANYGNRYVVSTIGELLDGAFAEYQNLKKEGELRDKEIPQSEVIRKKDLTPPKKINATGKRGLYYNVYDLRDGIMDTVTQFSFEPTKTKDNEPAEGKLKLNQKSASWKDVYAFSDGNDIYLQVGRKYFQLTDSAGYFWLDFYPGYTQSESYSGGMVVSGIVGGLIGVGIYALAATFPKGHDAYYLDFERGTVVPISYLDTEKMASLTYFYGSSFLDDSDTLLVTINSSVPFKLGKNQFVVVESDYKCEPIECCIIGINENTCKTVTPILFKPQVFRCTKRRTDKYRIDNVQGSERAGIIHTIQSGEADEILVE</sequence>
<evidence type="ECO:0000256" key="1">
    <source>
        <dbReference type="SAM" id="SignalP"/>
    </source>
</evidence>
<accession>G8R118</accession>
<dbReference type="EMBL" id="CP003156">
    <property type="protein sequence ID" value="AEV31689.1"/>
    <property type="molecule type" value="Genomic_DNA"/>
</dbReference>
<reference evidence="2 3" key="1">
    <citation type="journal article" date="2012" name="Stand. Genomic Sci.">
        <title>Genome sequence of the orange-pigmented seawater bacterium Owenweeksia hongkongensis type strain (UST20020801(T)).</title>
        <authorList>
            <person name="Riedel T."/>
            <person name="Held B."/>
            <person name="Nolan M."/>
            <person name="Lucas S."/>
            <person name="Lapidus A."/>
            <person name="Tice H."/>
            <person name="Del Rio T.G."/>
            <person name="Cheng J.F."/>
            <person name="Han C."/>
            <person name="Tapia R."/>
            <person name="Goodwin L.A."/>
            <person name="Pitluck S."/>
            <person name="Liolios K."/>
            <person name="Mavromatis K."/>
            <person name="Pagani I."/>
            <person name="Ivanova N."/>
            <person name="Mikhailova N."/>
            <person name="Pati A."/>
            <person name="Chen A."/>
            <person name="Palaniappan K."/>
            <person name="Rohde M."/>
            <person name="Tindall B.J."/>
            <person name="Detter J.C."/>
            <person name="Goker M."/>
            <person name="Woyke T."/>
            <person name="Bristow J."/>
            <person name="Eisen J.A."/>
            <person name="Markowitz V."/>
            <person name="Hugenholtz P."/>
            <person name="Klenk H.P."/>
            <person name="Kyrpides N.C."/>
        </authorList>
    </citation>
    <scope>NUCLEOTIDE SEQUENCE</scope>
    <source>
        <strain evidence="3">DSM 17368 / JCM 12287 / NRRL B-23963</strain>
    </source>
</reference>
<organism evidence="2 3">
    <name type="scientific">Owenweeksia hongkongensis (strain DSM 17368 / CIP 108786 / JCM 12287 / NRRL B-23963 / UST20020801)</name>
    <dbReference type="NCBI Taxonomy" id="926562"/>
    <lineage>
        <taxon>Bacteria</taxon>
        <taxon>Pseudomonadati</taxon>
        <taxon>Bacteroidota</taxon>
        <taxon>Flavobacteriia</taxon>
        <taxon>Flavobacteriales</taxon>
        <taxon>Owenweeksiaceae</taxon>
        <taxon>Owenweeksia</taxon>
    </lineage>
</organism>
<protein>
    <recommendedName>
        <fullName evidence="4">DUF4468 domain-containing protein</fullName>
    </recommendedName>
</protein>
<keyword evidence="3" id="KW-1185">Reference proteome</keyword>
<gene>
    <name evidence="2" type="ordered locus">Oweho_0675</name>
</gene>
<evidence type="ECO:0000313" key="2">
    <source>
        <dbReference type="EMBL" id="AEV31689.1"/>
    </source>
</evidence>
<name>G8R118_OWEHD</name>
<feature type="chain" id="PRO_5003514158" description="DUF4468 domain-containing protein" evidence="1">
    <location>
        <begin position="20"/>
        <end position="450"/>
    </location>
</feature>
<keyword evidence="1" id="KW-0732">Signal</keyword>
<dbReference type="KEGG" id="oho:Oweho_0675"/>
<evidence type="ECO:0000313" key="3">
    <source>
        <dbReference type="Proteomes" id="UP000005631"/>
    </source>
</evidence>
<feature type="signal peptide" evidence="1">
    <location>
        <begin position="1"/>
        <end position="19"/>
    </location>
</feature>
<dbReference type="RefSeq" id="WP_014201050.1">
    <property type="nucleotide sequence ID" value="NC_016599.1"/>
</dbReference>
<evidence type="ECO:0008006" key="4">
    <source>
        <dbReference type="Google" id="ProtNLM"/>
    </source>
</evidence>
<dbReference type="AlphaFoldDB" id="G8R118"/>
<dbReference type="HOGENOM" id="CLU_608126_0_0_10"/>
<dbReference type="STRING" id="926562.Oweho_0675"/>
<dbReference type="Proteomes" id="UP000005631">
    <property type="component" value="Chromosome"/>
</dbReference>
<proteinExistence type="predicted"/>